<evidence type="ECO:0000313" key="1">
    <source>
        <dbReference type="EMBL" id="SJZ39640.1"/>
    </source>
</evidence>
<dbReference type="STRING" id="1122192.SAMN02745673_00287"/>
<reference evidence="1 2" key="1">
    <citation type="submission" date="2017-02" db="EMBL/GenBank/DDBJ databases">
        <authorList>
            <person name="Peterson S.W."/>
        </authorList>
    </citation>
    <scope>NUCLEOTIDE SEQUENCE [LARGE SCALE GENOMIC DNA]</scope>
    <source>
        <strain evidence="1 2">DSM 45154</strain>
    </source>
</reference>
<dbReference type="Pfam" id="PF04328">
    <property type="entry name" value="Sel_put"/>
    <property type="match status" value="1"/>
</dbReference>
<keyword evidence="2" id="KW-1185">Reference proteome</keyword>
<dbReference type="AlphaFoldDB" id="A0A1T4KB30"/>
<dbReference type="Proteomes" id="UP000190637">
    <property type="component" value="Unassembled WGS sequence"/>
</dbReference>
<sequence>MPTGSGRAVPEGSGPARLRAAVLRGLREAWQIARGIAGERAYEIYLEHHRRVHPGVPPMGEREFWRRHIDKGDTDPGTRCC</sequence>
<evidence type="ECO:0000313" key="2">
    <source>
        <dbReference type="Proteomes" id="UP000190637"/>
    </source>
</evidence>
<dbReference type="InterPro" id="IPR007423">
    <property type="entry name" value="Sel_put"/>
</dbReference>
<organism evidence="1 2">
    <name type="scientific">Marinactinospora thermotolerans DSM 45154</name>
    <dbReference type="NCBI Taxonomy" id="1122192"/>
    <lineage>
        <taxon>Bacteria</taxon>
        <taxon>Bacillati</taxon>
        <taxon>Actinomycetota</taxon>
        <taxon>Actinomycetes</taxon>
        <taxon>Streptosporangiales</taxon>
        <taxon>Nocardiopsidaceae</taxon>
        <taxon>Marinactinospora</taxon>
    </lineage>
</organism>
<name>A0A1T4KB30_9ACTN</name>
<gene>
    <name evidence="1" type="ORF">SAMN02745673_00287</name>
</gene>
<dbReference type="EMBL" id="FUWS01000001">
    <property type="protein sequence ID" value="SJZ39640.1"/>
    <property type="molecule type" value="Genomic_DNA"/>
</dbReference>
<accession>A0A1T4KB30</accession>
<protein>
    <submittedName>
        <fullName evidence="1">Uncharacterized short protein YbdD, DUF466 family</fullName>
    </submittedName>
</protein>
<dbReference type="RefSeq" id="WP_078759715.1">
    <property type="nucleotide sequence ID" value="NZ_FUWS01000001.1"/>
</dbReference>
<proteinExistence type="predicted"/>